<evidence type="ECO:0000313" key="3">
    <source>
        <dbReference type="Proteomes" id="UP000006643"/>
    </source>
</evidence>
<dbReference type="AlphaFoldDB" id="D0NVX9"/>
<sequence length="94" mass="10782">MWCAPQKRPRYDTEVQGKTRAKDREQETLCGRKGPGLTSRKAWLKKKTGRFKAAHAACEKPMESTRVQRRRVVVCEDYSRSPCFSGCFSTGNVR</sequence>
<evidence type="ECO:0000313" key="2">
    <source>
        <dbReference type="EMBL" id="EEY66815.1"/>
    </source>
</evidence>
<protein>
    <submittedName>
        <fullName evidence="2">Uncharacterized protein</fullName>
    </submittedName>
</protein>
<evidence type="ECO:0000256" key="1">
    <source>
        <dbReference type="SAM" id="MobiDB-lite"/>
    </source>
</evidence>
<dbReference type="EMBL" id="DS028171">
    <property type="protein sequence ID" value="EEY66815.1"/>
    <property type="molecule type" value="Genomic_DNA"/>
</dbReference>
<gene>
    <name evidence="2" type="ORF">PITG_17382</name>
</gene>
<keyword evidence="3" id="KW-1185">Reference proteome</keyword>
<dbReference type="InParanoid" id="D0NVX9"/>
<name>D0NVX9_PHYIT</name>
<dbReference type="KEGG" id="pif:PITG_17382"/>
<reference evidence="3" key="1">
    <citation type="journal article" date="2009" name="Nature">
        <title>Genome sequence and analysis of the Irish potato famine pathogen Phytophthora infestans.</title>
        <authorList>
            <consortium name="The Broad Institute Genome Sequencing Platform"/>
            <person name="Haas B.J."/>
            <person name="Kamoun S."/>
            <person name="Zody M.C."/>
            <person name="Jiang R.H."/>
            <person name="Handsaker R.E."/>
            <person name="Cano L.M."/>
            <person name="Grabherr M."/>
            <person name="Kodira C.D."/>
            <person name="Raffaele S."/>
            <person name="Torto-Alalibo T."/>
            <person name="Bozkurt T.O."/>
            <person name="Ah-Fong A.M."/>
            <person name="Alvarado L."/>
            <person name="Anderson V.L."/>
            <person name="Armstrong M.R."/>
            <person name="Avrova A."/>
            <person name="Baxter L."/>
            <person name="Beynon J."/>
            <person name="Boevink P.C."/>
            <person name="Bollmann S.R."/>
            <person name="Bos J.I."/>
            <person name="Bulone V."/>
            <person name="Cai G."/>
            <person name="Cakir C."/>
            <person name="Carrington J.C."/>
            <person name="Chawner M."/>
            <person name="Conti L."/>
            <person name="Costanzo S."/>
            <person name="Ewan R."/>
            <person name="Fahlgren N."/>
            <person name="Fischbach M.A."/>
            <person name="Fugelstad J."/>
            <person name="Gilroy E.M."/>
            <person name="Gnerre S."/>
            <person name="Green P.J."/>
            <person name="Grenville-Briggs L.J."/>
            <person name="Griffith J."/>
            <person name="Grunwald N.J."/>
            <person name="Horn K."/>
            <person name="Horner N.R."/>
            <person name="Hu C.H."/>
            <person name="Huitema E."/>
            <person name="Jeong D.H."/>
            <person name="Jones A.M."/>
            <person name="Jones J.D."/>
            <person name="Jones R.W."/>
            <person name="Karlsson E.K."/>
            <person name="Kunjeti S.G."/>
            <person name="Lamour K."/>
            <person name="Liu Z."/>
            <person name="Ma L."/>
            <person name="Maclean D."/>
            <person name="Chibucos M.C."/>
            <person name="McDonald H."/>
            <person name="McWalters J."/>
            <person name="Meijer H.J."/>
            <person name="Morgan W."/>
            <person name="Morris P.F."/>
            <person name="Munro C.A."/>
            <person name="O'Neill K."/>
            <person name="Ospina-Giraldo M."/>
            <person name="Pinzon A."/>
            <person name="Pritchard L."/>
            <person name="Ramsahoye B."/>
            <person name="Ren Q."/>
            <person name="Restrepo S."/>
            <person name="Roy S."/>
            <person name="Sadanandom A."/>
            <person name="Savidor A."/>
            <person name="Schornack S."/>
            <person name="Schwartz D.C."/>
            <person name="Schumann U.D."/>
            <person name="Schwessinger B."/>
            <person name="Seyer L."/>
            <person name="Sharpe T."/>
            <person name="Silvar C."/>
            <person name="Song J."/>
            <person name="Studholme D.J."/>
            <person name="Sykes S."/>
            <person name="Thines M."/>
            <person name="van de Vondervoort P.J."/>
            <person name="Phuntumart V."/>
            <person name="Wawra S."/>
            <person name="Weide R."/>
            <person name="Win J."/>
            <person name="Young C."/>
            <person name="Zhou S."/>
            <person name="Fry W."/>
            <person name="Meyers B.C."/>
            <person name="van West P."/>
            <person name="Ristaino J."/>
            <person name="Govers F."/>
            <person name="Birch P.R."/>
            <person name="Whisson S.C."/>
            <person name="Judelson H.S."/>
            <person name="Nusbaum C."/>
        </authorList>
    </citation>
    <scope>NUCLEOTIDE SEQUENCE [LARGE SCALE GENOMIC DNA]</scope>
    <source>
        <strain evidence="3">T30-4</strain>
    </source>
</reference>
<dbReference type="GeneID" id="9471416"/>
<dbReference type="VEuPathDB" id="FungiDB:PITG_17382"/>
<feature type="compositionally biased region" description="Basic and acidic residues" evidence="1">
    <location>
        <begin position="9"/>
        <end position="27"/>
    </location>
</feature>
<organism evidence="2 3">
    <name type="scientific">Phytophthora infestans (strain T30-4)</name>
    <name type="common">Potato late blight agent</name>
    <dbReference type="NCBI Taxonomy" id="403677"/>
    <lineage>
        <taxon>Eukaryota</taxon>
        <taxon>Sar</taxon>
        <taxon>Stramenopiles</taxon>
        <taxon>Oomycota</taxon>
        <taxon>Peronosporomycetes</taxon>
        <taxon>Peronosporales</taxon>
        <taxon>Peronosporaceae</taxon>
        <taxon>Phytophthora</taxon>
    </lineage>
</organism>
<dbReference type="HOGENOM" id="CLU_2390793_0_0_1"/>
<accession>D0NVX9</accession>
<dbReference type="Proteomes" id="UP000006643">
    <property type="component" value="Unassembled WGS sequence"/>
</dbReference>
<feature type="region of interest" description="Disordered" evidence="1">
    <location>
        <begin position="1"/>
        <end position="37"/>
    </location>
</feature>
<proteinExistence type="predicted"/>
<dbReference type="RefSeq" id="XP_002896702.1">
    <property type="nucleotide sequence ID" value="XM_002896656.1"/>
</dbReference>